<feature type="domain" description="SD-repeat containing protein B" evidence="5">
    <location>
        <begin position="148"/>
        <end position="214"/>
    </location>
</feature>
<dbReference type="AlphaFoldDB" id="A0A1B2HH66"/>
<dbReference type="STRING" id="1586287.BBK82_14205"/>
<accession>A0A1B2HH66</accession>
<dbReference type="GO" id="GO:0005975">
    <property type="term" value="P:carbohydrate metabolic process"/>
    <property type="evidence" value="ECO:0007669"/>
    <property type="project" value="UniProtKB-ARBA"/>
</dbReference>
<evidence type="ECO:0000256" key="1">
    <source>
        <dbReference type="ARBA" id="ARBA00004613"/>
    </source>
</evidence>
<proteinExistence type="predicted"/>
<dbReference type="Gene3D" id="2.60.40.10">
    <property type="entry name" value="Immunoglobulins"/>
    <property type="match status" value="3"/>
</dbReference>
<comment type="subcellular location">
    <subcellularLocation>
        <location evidence="1">Secreted</location>
    </subcellularLocation>
</comment>
<dbReference type="KEGG" id="led:BBK82_14205"/>
<evidence type="ECO:0000313" key="7">
    <source>
        <dbReference type="Proteomes" id="UP000093053"/>
    </source>
</evidence>
<evidence type="ECO:0000256" key="3">
    <source>
        <dbReference type="ARBA" id="ARBA00022729"/>
    </source>
</evidence>
<dbReference type="SUPFAM" id="SSF117074">
    <property type="entry name" value="Hypothetical protein PA1324"/>
    <property type="match status" value="1"/>
</dbReference>
<dbReference type="EMBL" id="CP016793">
    <property type="protein sequence ID" value="ANZ37050.1"/>
    <property type="molecule type" value="Genomic_DNA"/>
</dbReference>
<dbReference type="Proteomes" id="UP000093053">
    <property type="component" value="Chromosome"/>
</dbReference>
<gene>
    <name evidence="6" type="ORF">BBK82_14205</name>
</gene>
<evidence type="ECO:0000256" key="2">
    <source>
        <dbReference type="ARBA" id="ARBA00022525"/>
    </source>
</evidence>
<evidence type="ECO:0000313" key="6">
    <source>
        <dbReference type="EMBL" id="ANZ37050.1"/>
    </source>
</evidence>
<keyword evidence="7" id="KW-1185">Reference proteome</keyword>
<evidence type="ECO:0000259" key="5">
    <source>
        <dbReference type="Pfam" id="PF17210"/>
    </source>
</evidence>
<sequence length="456" mass="47718">MLAATAVCALSVQGTAQAAEGPDVTATVQVLGGPYLLGQTVPLQLTVTNIGNAEATEVRAHYETVSGSHLSINSADWDGLQPPWGQPSTLTLAAGASRTFTLKGVFYQYAGDSKFNVRVGSKNDANPWNDAAPAQIGVVEPTRTGTLSGVVWGDANGNGTLDAGEGLAGAKIIASRGGGNRETTTGADGRYAFTELERAMWGVGLYGLPGGWVVRYSSDMHAVDGSGSTSDLRHQAVRPLTDQLSSSLRFTTTEHVDNGPIGVEFTLTNTGTTDLTGIKAGCNRSGEGPHVRLDLGELDYNGSGATVPAGQSRVFGYTGTVSPDASSYGFTNVNCDFGADELLAEGFPKVADYVKVGNRRTDTNGSIFVDTNGDGWMNDGERLTGVPFSLKDPKTGAIVGTAAGEAPDGRAYFRDIPAGRYDVVADGYRVVSQWQVVARDCTDWCQNGWTIQVVPA</sequence>
<name>A0A1B2HH66_9PSEU</name>
<reference evidence="6 7" key="1">
    <citation type="submission" date="2016-07" db="EMBL/GenBank/DDBJ databases">
        <title>Complete genome sequence of the Lentzea guizhouensis DHS C013.</title>
        <authorList>
            <person name="Cao C."/>
        </authorList>
    </citation>
    <scope>NUCLEOTIDE SEQUENCE [LARGE SCALE GENOMIC DNA]</scope>
    <source>
        <strain evidence="6 7">DHS C013</strain>
    </source>
</reference>
<organism evidence="6 7">
    <name type="scientific">Lentzea guizhouensis</name>
    <dbReference type="NCBI Taxonomy" id="1586287"/>
    <lineage>
        <taxon>Bacteria</taxon>
        <taxon>Bacillati</taxon>
        <taxon>Actinomycetota</taxon>
        <taxon>Actinomycetes</taxon>
        <taxon>Pseudonocardiales</taxon>
        <taxon>Pseudonocardiaceae</taxon>
        <taxon>Lentzea</taxon>
    </lineage>
</organism>
<dbReference type="InterPro" id="IPR033764">
    <property type="entry name" value="Sdr_B"/>
</dbReference>
<dbReference type="GO" id="GO:0005576">
    <property type="term" value="C:extracellular region"/>
    <property type="evidence" value="ECO:0007669"/>
    <property type="project" value="UniProtKB-SubCell"/>
</dbReference>
<evidence type="ECO:0000256" key="4">
    <source>
        <dbReference type="SAM" id="SignalP"/>
    </source>
</evidence>
<feature type="chain" id="PRO_5008538227" description="SD-repeat containing protein B domain-containing protein" evidence="4">
    <location>
        <begin position="19"/>
        <end position="456"/>
    </location>
</feature>
<keyword evidence="3 4" id="KW-0732">Signal</keyword>
<dbReference type="InterPro" id="IPR013783">
    <property type="entry name" value="Ig-like_fold"/>
</dbReference>
<protein>
    <recommendedName>
        <fullName evidence="5">SD-repeat containing protein B domain-containing protein</fullName>
    </recommendedName>
</protein>
<feature type="signal peptide" evidence="4">
    <location>
        <begin position="1"/>
        <end position="18"/>
    </location>
</feature>
<keyword evidence="2" id="KW-0964">Secreted</keyword>
<dbReference type="Pfam" id="PF17210">
    <property type="entry name" value="SdrD_B"/>
    <property type="match status" value="1"/>
</dbReference>